<dbReference type="Gene3D" id="3.30.310.50">
    <property type="entry name" value="Alpha-D-phosphohexomutase, C-terminal domain"/>
    <property type="match status" value="1"/>
</dbReference>
<comment type="similarity">
    <text evidence="1">Belongs to the CTAG/PCC1 family.</text>
</comment>
<dbReference type="InterPro" id="IPR015419">
    <property type="entry name" value="CTAG/Pcc1"/>
</dbReference>
<dbReference type="AlphaFoldDB" id="A0A401H8G7"/>
<gene>
    <name evidence="2" type="ORF">apy_04030</name>
</gene>
<dbReference type="Proteomes" id="UP000291213">
    <property type="component" value="Unassembled WGS sequence"/>
</dbReference>
<dbReference type="EMBL" id="BDMD01000016">
    <property type="protein sequence ID" value="GBF08678.1"/>
    <property type="molecule type" value="Genomic_DNA"/>
</dbReference>
<name>A0A401H8G7_AERPX</name>
<dbReference type="RefSeq" id="WP_131159732.1">
    <property type="nucleotide sequence ID" value="NZ_BDMD01000016.1"/>
</dbReference>
<sequence length="93" mass="10038">MSYRARLRLCLGTDSEAIYRSLEAEARQRGPAKGVVKVGMDDGCVVLRIEARDLAGLRAITNSFLLLIHASLAAISGSATRGEERGLKDKSPH</sequence>
<dbReference type="OrthoDB" id="378400at2157"/>
<protein>
    <recommendedName>
        <fullName evidence="4">Transcription factor Pcc1</fullName>
    </recommendedName>
</protein>
<evidence type="ECO:0000313" key="3">
    <source>
        <dbReference type="Proteomes" id="UP000291213"/>
    </source>
</evidence>
<comment type="caution">
    <text evidence="2">The sequence shown here is derived from an EMBL/GenBank/DDBJ whole genome shotgun (WGS) entry which is preliminary data.</text>
</comment>
<evidence type="ECO:0000256" key="1">
    <source>
        <dbReference type="ARBA" id="ARBA00007073"/>
    </source>
</evidence>
<evidence type="ECO:0000313" key="2">
    <source>
        <dbReference type="EMBL" id="GBF08678.1"/>
    </source>
</evidence>
<proteinExistence type="inferred from homology"/>
<evidence type="ECO:0008006" key="4">
    <source>
        <dbReference type="Google" id="ProtNLM"/>
    </source>
</evidence>
<dbReference type="Pfam" id="PF09341">
    <property type="entry name" value="Pcc1"/>
    <property type="match status" value="1"/>
</dbReference>
<accession>A0A401H8G7</accession>
<dbReference type="NCBIfam" id="NF011470">
    <property type="entry name" value="PRK14887.1"/>
    <property type="match status" value="1"/>
</dbReference>
<organism evidence="2 3">
    <name type="scientific">Aeropyrum pernix</name>
    <dbReference type="NCBI Taxonomy" id="56636"/>
    <lineage>
        <taxon>Archaea</taxon>
        <taxon>Thermoproteota</taxon>
        <taxon>Thermoprotei</taxon>
        <taxon>Desulfurococcales</taxon>
        <taxon>Desulfurococcaceae</taxon>
        <taxon>Aeropyrum</taxon>
    </lineage>
</organism>
<reference evidence="2 3" key="1">
    <citation type="submission" date="2017-02" db="EMBL/GenBank/DDBJ databases">
        <title>isolation and characterization of a novel temperate virus Aeropyrum globular virus 1 infecting hyperthermophilic archaeon Aeropyrum.</title>
        <authorList>
            <person name="Yumiya M."/>
            <person name="Yoshida T."/>
            <person name="Sako Y."/>
        </authorList>
    </citation>
    <scope>NUCLEOTIDE SEQUENCE [LARGE SCALE GENOMIC DNA]</scope>
    <source>
        <strain evidence="2 3">YK1-12-2013</strain>
    </source>
</reference>